<reference evidence="3" key="4">
    <citation type="submission" date="2018-11" db="EMBL/GenBank/DDBJ databases">
        <title>Characterization of plant carbon substrate utilization by Auxenochlorella protothecoides.</title>
        <authorList>
            <person name="Vogler B.W."/>
            <person name="Starkenburg S.R."/>
            <person name="Sudasinghe N."/>
            <person name="Schambach J.Y."/>
            <person name="Rollin J.A."/>
            <person name="Pattathil S."/>
            <person name="Barry A.N."/>
        </authorList>
    </citation>
    <scope>NUCLEOTIDE SEQUENCE [LARGE SCALE GENOMIC DNA]</scope>
    <source>
        <strain evidence="3">UTEX 25</strain>
    </source>
</reference>
<reference evidence="3" key="3">
    <citation type="submission" date="2018-10" db="EMBL/GenBank/DDBJ databases">
        <authorList>
            <person name="Hovde B."/>
            <person name="Zhang X."/>
        </authorList>
    </citation>
    <scope>NUCLEOTIDE SEQUENCE [LARGE SCALE GENOMIC DNA]</scope>
    <source>
        <strain evidence="3">UTEX 25</strain>
    </source>
</reference>
<dbReference type="RefSeq" id="XP_011398128.1">
    <property type="nucleotide sequence ID" value="XM_011399826.1"/>
</dbReference>
<dbReference type="Proteomes" id="UP000028924">
    <property type="component" value="Unassembled WGS sequence"/>
</dbReference>
<evidence type="ECO:0000313" key="3">
    <source>
        <dbReference type="EMBL" id="RMZ57684.1"/>
    </source>
</evidence>
<dbReference type="GO" id="GO:1990115">
    <property type="term" value="P:RNA polymerase III assembly"/>
    <property type="evidence" value="ECO:0007669"/>
    <property type="project" value="TreeGrafter"/>
</dbReference>
<protein>
    <submittedName>
        <fullName evidence="2">Putative prefoldin subunit 5</fullName>
    </submittedName>
</protein>
<organism evidence="2 4">
    <name type="scientific">Auxenochlorella protothecoides</name>
    <name type="common">Green microalga</name>
    <name type="synonym">Chlorella protothecoides</name>
    <dbReference type="NCBI Taxonomy" id="3075"/>
    <lineage>
        <taxon>Eukaryota</taxon>
        <taxon>Viridiplantae</taxon>
        <taxon>Chlorophyta</taxon>
        <taxon>core chlorophytes</taxon>
        <taxon>Trebouxiophyceae</taxon>
        <taxon>Chlorellales</taxon>
        <taxon>Chlorellaceae</taxon>
        <taxon>Auxenochlorella</taxon>
    </lineage>
</organism>
<dbReference type="InterPro" id="IPR004127">
    <property type="entry name" value="Prefoldin_subunit_alpha"/>
</dbReference>
<dbReference type="GO" id="GO:1990113">
    <property type="term" value="P:RNA polymerase I assembly"/>
    <property type="evidence" value="ECO:0007669"/>
    <property type="project" value="TreeGrafter"/>
</dbReference>
<proteinExistence type="inferred from homology"/>
<name>A0A087SHN2_AUXPR</name>
<dbReference type="InterPro" id="IPR011599">
    <property type="entry name" value="PFD_alpha_archaea"/>
</dbReference>
<evidence type="ECO:0000313" key="4">
    <source>
        <dbReference type="Proteomes" id="UP000028924"/>
    </source>
</evidence>
<comment type="similarity">
    <text evidence="1">Belongs to the prefoldin subunit alpha family.</text>
</comment>
<dbReference type="Pfam" id="PF02996">
    <property type="entry name" value="Prefoldin"/>
    <property type="match status" value="1"/>
</dbReference>
<accession>A0A087SHN2</accession>
<gene>
    <name evidence="3" type="ORF">APUTEX25_001884</name>
    <name evidence="2" type="ORF">F751_3916</name>
</gene>
<dbReference type="GO" id="GO:0009409">
    <property type="term" value="P:response to cold"/>
    <property type="evidence" value="ECO:0007669"/>
    <property type="project" value="UniProtKB-ARBA"/>
</dbReference>
<dbReference type="Gene3D" id="1.10.287.370">
    <property type="match status" value="1"/>
</dbReference>
<dbReference type="STRING" id="3075.A0A087SHN2"/>
<dbReference type="InterPro" id="IPR009053">
    <property type="entry name" value="Prefoldin"/>
</dbReference>
<dbReference type="NCBIfam" id="TIGR00293">
    <property type="entry name" value="prefoldin subunit alpha"/>
    <property type="match status" value="1"/>
</dbReference>
<sequence>MAGESVGLDSLGPQELAEVGKQLEGEINGFIQNALTLQQTAGKFAAAGQSVEYLQGQKKGQPLLLPLTESLYVSGTLESVESVLLEIGTGYFVERDLEGGIDYCRRKVLLVRDKTEQLSQLIKSRQTALAQVNALLEQKVGGQAGQA</sequence>
<dbReference type="EMBL" id="QOKY01000126">
    <property type="protein sequence ID" value="RMZ57684.1"/>
    <property type="molecule type" value="Genomic_DNA"/>
</dbReference>
<dbReference type="GO" id="GO:0006457">
    <property type="term" value="P:protein folding"/>
    <property type="evidence" value="ECO:0007669"/>
    <property type="project" value="InterPro"/>
</dbReference>
<evidence type="ECO:0000256" key="1">
    <source>
        <dbReference type="ARBA" id="ARBA00010048"/>
    </source>
</evidence>
<evidence type="ECO:0000313" key="2">
    <source>
        <dbReference type="EMBL" id="KFM25236.1"/>
    </source>
</evidence>
<dbReference type="KEGG" id="apro:F751_3916"/>
<dbReference type="EMBL" id="KL662114">
    <property type="protein sequence ID" value="KFM25236.1"/>
    <property type="molecule type" value="Genomic_DNA"/>
</dbReference>
<dbReference type="GO" id="GO:0005737">
    <property type="term" value="C:cytoplasm"/>
    <property type="evidence" value="ECO:0007669"/>
    <property type="project" value="TreeGrafter"/>
</dbReference>
<dbReference type="PANTHER" id="PTHR12674">
    <property type="entry name" value="PREFOLDIN SUBUNIT 5"/>
    <property type="match status" value="1"/>
</dbReference>
<dbReference type="Proteomes" id="UP000279271">
    <property type="component" value="Unassembled WGS sequence"/>
</dbReference>
<reference evidence="5" key="2">
    <citation type="journal article" date="2018" name="Algal Res.">
        <title>Characterization of plant carbon substrate utilization by Auxenochlorella protothecoides.</title>
        <authorList>
            <person name="Vogler B.W."/>
            <person name="Starkenburg S.R."/>
            <person name="Sudasinghe N."/>
            <person name="Schambach J.Y."/>
            <person name="Rollin J.A."/>
            <person name="Pattathil S."/>
            <person name="Barry A.N."/>
        </authorList>
    </citation>
    <scope>NUCLEOTIDE SEQUENCE [LARGE SCALE GENOMIC DNA]</scope>
    <source>
        <strain evidence="5">UTEX 25</strain>
    </source>
</reference>
<dbReference type="OrthoDB" id="10267474at2759"/>
<dbReference type="GO" id="GO:0016272">
    <property type="term" value="C:prefoldin complex"/>
    <property type="evidence" value="ECO:0007669"/>
    <property type="project" value="InterPro"/>
</dbReference>
<dbReference type="GO" id="GO:0051082">
    <property type="term" value="F:unfolded protein binding"/>
    <property type="evidence" value="ECO:0007669"/>
    <property type="project" value="InterPro"/>
</dbReference>
<dbReference type="GO" id="GO:1990114">
    <property type="term" value="P:RNA polymerase II core complex assembly"/>
    <property type="evidence" value="ECO:0007669"/>
    <property type="project" value="TreeGrafter"/>
</dbReference>
<dbReference type="AlphaFoldDB" id="A0A087SHN2"/>
<dbReference type="SUPFAM" id="SSF46579">
    <property type="entry name" value="Prefoldin"/>
    <property type="match status" value="1"/>
</dbReference>
<dbReference type="eggNOG" id="KOG3048">
    <property type="taxonomic scope" value="Eukaryota"/>
</dbReference>
<dbReference type="GeneID" id="23615307"/>
<reference evidence="2 4" key="1">
    <citation type="journal article" date="2014" name="BMC Genomics">
        <title>Oil accumulation mechanisms of the oleaginous microalga Chlorella protothecoides revealed through its genome, transcriptomes, and proteomes.</title>
        <authorList>
            <person name="Gao C."/>
            <person name="Wang Y."/>
            <person name="Shen Y."/>
            <person name="Yan D."/>
            <person name="He X."/>
            <person name="Dai J."/>
            <person name="Wu Q."/>
        </authorList>
    </citation>
    <scope>NUCLEOTIDE SEQUENCE [LARGE SCALE GENOMIC DNA]</scope>
    <source>
        <strain evidence="2 4">0710</strain>
    </source>
</reference>
<dbReference type="CDD" id="cd23157">
    <property type="entry name" value="Prefoldin_5"/>
    <property type="match status" value="1"/>
</dbReference>
<dbReference type="PANTHER" id="PTHR12674:SF2">
    <property type="entry name" value="PREFOLDIN SUBUNIT 5"/>
    <property type="match status" value="1"/>
</dbReference>
<keyword evidence="4" id="KW-1185">Reference proteome</keyword>
<evidence type="ECO:0000313" key="5">
    <source>
        <dbReference type="Proteomes" id="UP000279271"/>
    </source>
</evidence>